<evidence type="ECO:0000256" key="1">
    <source>
        <dbReference type="ARBA" id="ARBA00006484"/>
    </source>
</evidence>
<evidence type="ECO:0000313" key="2">
    <source>
        <dbReference type="EMBL" id="GAG13077.1"/>
    </source>
</evidence>
<gene>
    <name evidence="2" type="ORF">S01H1_39512</name>
</gene>
<evidence type="ECO:0008006" key="3">
    <source>
        <dbReference type="Google" id="ProtNLM"/>
    </source>
</evidence>
<dbReference type="EMBL" id="BARS01024941">
    <property type="protein sequence ID" value="GAG13077.1"/>
    <property type="molecule type" value="Genomic_DNA"/>
</dbReference>
<reference evidence="2" key="1">
    <citation type="journal article" date="2014" name="Front. Microbiol.">
        <title>High frequency of phylogenetically diverse reductive dehalogenase-homologous genes in deep subseafloor sedimentary metagenomes.</title>
        <authorList>
            <person name="Kawai M."/>
            <person name="Futagami T."/>
            <person name="Toyoda A."/>
            <person name="Takaki Y."/>
            <person name="Nishi S."/>
            <person name="Hori S."/>
            <person name="Arai W."/>
            <person name="Tsubouchi T."/>
            <person name="Morono Y."/>
            <person name="Uchiyama I."/>
            <person name="Ito T."/>
            <person name="Fujiyama A."/>
            <person name="Inagaki F."/>
            <person name="Takami H."/>
        </authorList>
    </citation>
    <scope>NUCLEOTIDE SEQUENCE</scope>
    <source>
        <strain evidence="2">Expedition CK06-06</strain>
    </source>
</reference>
<sequence>MLKEFSIEGKVAIVTGAARGIGKGIAVTLAEAGADIVAVDRATEENEQTASEVQDLGRRCLAITTDVTKEDQVQRMVSQAISKLG</sequence>
<name>X0VPL1_9ZZZZ</name>
<dbReference type="PANTHER" id="PTHR42879">
    <property type="entry name" value="3-OXOACYL-(ACYL-CARRIER-PROTEIN) REDUCTASE"/>
    <property type="match status" value="1"/>
</dbReference>
<accession>X0VPL1</accession>
<comment type="caution">
    <text evidence="2">The sequence shown here is derived from an EMBL/GenBank/DDBJ whole genome shotgun (WGS) entry which is preliminary data.</text>
</comment>
<feature type="non-terminal residue" evidence="2">
    <location>
        <position position="85"/>
    </location>
</feature>
<dbReference type="InterPro" id="IPR050259">
    <property type="entry name" value="SDR"/>
</dbReference>
<organism evidence="2">
    <name type="scientific">marine sediment metagenome</name>
    <dbReference type="NCBI Taxonomy" id="412755"/>
    <lineage>
        <taxon>unclassified sequences</taxon>
        <taxon>metagenomes</taxon>
        <taxon>ecological metagenomes</taxon>
    </lineage>
</organism>
<dbReference type="SUPFAM" id="SSF51735">
    <property type="entry name" value="NAD(P)-binding Rossmann-fold domains"/>
    <property type="match status" value="1"/>
</dbReference>
<dbReference type="InterPro" id="IPR002347">
    <property type="entry name" value="SDR_fam"/>
</dbReference>
<dbReference type="Pfam" id="PF00106">
    <property type="entry name" value="adh_short"/>
    <property type="match status" value="1"/>
</dbReference>
<protein>
    <recommendedName>
        <fullName evidence="3">Short-chain dehydrogenase/reductase SDR</fullName>
    </recommendedName>
</protein>
<dbReference type="PANTHER" id="PTHR42879:SF2">
    <property type="entry name" value="3-OXOACYL-[ACYL-CARRIER-PROTEIN] REDUCTASE FABG"/>
    <property type="match status" value="1"/>
</dbReference>
<dbReference type="InterPro" id="IPR036291">
    <property type="entry name" value="NAD(P)-bd_dom_sf"/>
</dbReference>
<comment type="similarity">
    <text evidence="1">Belongs to the short-chain dehydrogenases/reductases (SDR) family.</text>
</comment>
<proteinExistence type="inferred from homology"/>
<dbReference type="Gene3D" id="3.40.50.720">
    <property type="entry name" value="NAD(P)-binding Rossmann-like Domain"/>
    <property type="match status" value="1"/>
</dbReference>
<dbReference type="AlphaFoldDB" id="X0VPL1"/>